<dbReference type="Proteomes" id="UP000494216">
    <property type="component" value="Unassembled WGS sequence"/>
</dbReference>
<reference evidence="2 3" key="1">
    <citation type="submission" date="2020-02" db="EMBL/GenBank/DDBJ databases">
        <authorList>
            <person name="Hogendoorn C."/>
        </authorList>
    </citation>
    <scope>NUCLEOTIDE SEQUENCE [LARGE SCALE GENOMIC DNA]</scope>
    <source>
        <strain evidence="2">METHB21</strain>
    </source>
</reference>
<name>A0A8S0XHH0_9GAMM</name>
<dbReference type="RefSeq" id="WP_174624687.1">
    <property type="nucleotide sequence ID" value="NZ_CADCXN010000026.1"/>
</dbReference>
<evidence type="ECO:0000313" key="3">
    <source>
        <dbReference type="Proteomes" id="UP000494216"/>
    </source>
</evidence>
<comment type="caution">
    <text evidence="2">The sequence shown here is derived from an EMBL/GenBank/DDBJ whole genome shotgun (WGS) entry which is preliminary data.</text>
</comment>
<dbReference type="AlphaFoldDB" id="A0A8S0XHH0"/>
<keyword evidence="3" id="KW-1185">Reference proteome</keyword>
<protein>
    <submittedName>
        <fullName evidence="2">Uncharacterized protein</fullName>
    </submittedName>
</protein>
<evidence type="ECO:0000313" key="2">
    <source>
        <dbReference type="EMBL" id="CAA9889701.1"/>
    </source>
</evidence>
<sequence>MDFITVEDLKAYAHLIILGLIILGLIGFFIAKFVIPSYRLKKDLRQAIEKLKSTTNKDQVSGVNYPGRIDDNYLGWF</sequence>
<keyword evidence="1" id="KW-0472">Membrane</keyword>
<keyword evidence="1" id="KW-1133">Transmembrane helix</keyword>
<gene>
    <name evidence="2" type="ORF">METHB2_1210004</name>
</gene>
<keyword evidence="1" id="KW-0812">Transmembrane</keyword>
<organism evidence="2 3">
    <name type="scientific">Candidatus Methylobacter favarea</name>
    <dbReference type="NCBI Taxonomy" id="2707345"/>
    <lineage>
        <taxon>Bacteria</taxon>
        <taxon>Pseudomonadati</taxon>
        <taxon>Pseudomonadota</taxon>
        <taxon>Gammaproteobacteria</taxon>
        <taxon>Methylococcales</taxon>
        <taxon>Methylococcaceae</taxon>
        <taxon>Methylobacter</taxon>
    </lineage>
</organism>
<dbReference type="EMBL" id="CADCXN010000026">
    <property type="protein sequence ID" value="CAA9889701.1"/>
    <property type="molecule type" value="Genomic_DNA"/>
</dbReference>
<feature type="transmembrane region" description="Helical" evidence="1">
    <location>
        <begin position="12"/>
        <end position="35"/>
    </location>
</feature>
<evidence type="ECO:0000256" key="1">
    <source>
        <dbReference type="SAM" id="Phobius"/>
    </source>
</evidence>
<proteinExistence type="predicted"/>
<accession>A0A8S0XHH0</accession>